<gene>
    <name evidence="2" type="ORF">SKTS_17380</name>
</gene>
<protein>
    <recommendedName>
        <fullName evidence="4">Cytochrome c</fullName>
    </recommendedName>
</protein>
<dbReference type="GO" id="GO:0020037">
    <property type="term" value="F:heme binding"/>
    <property type="evidence" value="ECO:0007669"/>
    <property type="project" value="InterPro"/>
</dbReference>
<keyword evidence="3" id="KW-1185">Reference proteome</keyword>
<name>A0A6F8VD18_9PROT</name>
<dbReference type="GO" id="GO:0022900">
    <property type="term" value="P:electron transport chain"/>
    <property type="evidence" value="ECO:0007669"/>
    <property type="project" value="InterPro"/>
</dbReference>
<evidence type="ECO:0000256" key="1">
    <source>
        <dbReference type="SAM" id="SignalP"/>
    </source>
</evidence>
<sequence length="166" mass="17804">MKIAVIALALFASFAANVYASDGTVPIAGPKNTTVADTRETVVLPGFERDKILASMRRFLKGTQQVIEGLASNDMKMVAQGARSTSPQPLSKASLKARENCPKGCNELCEAMHGGFDSIAAEAEAGKNKQVILEKLSGTLQRCTACHDTYRYDMRAGNELPALEKP</sequence>
<dbReference type="GO" id="GO:0005506">
    <property type="term" value="F:iron ion binding"/>
    <property type="evidence" value="ECO:0007669"/>
    <property type="project" value="InterPro"/>
</dbReference>
<dbReference type="InterPro" id="IPR010980">
    <property type="entry name" value="Cyt_c/b562"/>
</dbReference>
<reference evidence="2" key="1">
    <citation type="journal article" date="2021" name="Arch. Microbiol.">
        <title>Sulfurimicrobium lacus gen. nov., sp. nov., a sulfur oxidizer isolated from lake water, and review of the family Sulfuricellaceae to show that it is not a later synonym of Gallionellaceae.</title>
        <authorList>
            <person name="Kojima H."/>
            <person name="Kanda M."/>
            <person name="Umezawa K."/>
            <person name="Fukui M."/>
        </authorList>
    </citation>
    <scope>NUCLEOTIDE SEQUENCE</scope>
    <source>
        <strain evidence="2">SkT11</strain>
    </source>
</reference>
<proteinExistence type="predicted"/>
<dbReference type="Gene3D" id="1.20.120.10">
    <property type="entry name" value="Cytochrome c/b562"/>
    <property type="match status" value="1"/>
</dbReference>
<dbReference type="EMBL" id="AP022853">
    <property type="protein sequence ID" value="BCB26852.1"/>
    <property type="molecule type" value="Genomic_DNA"/>
</dbReference>
<evidence type="ECO:0000313" key="3">
    <source>
        <dbReference type="Proteomes" id="UP000502260"/>
    </source>
</evidence>
<accession>A0A6F8VD18</accession>
<dbReference type="SUPFAM" id="SSF47175">
    <property type="entry name" value="Cytochromes"/>
    <property type="match status" value="1"/>
</dbReference>
<feature type="chain" id="PRO_5026257117" description="Cytochrome c" evidence="1">
    <location>
        <begin position="21"/>
        <end position="166"/>
    </location>
</feature>
<dbReference type="KEGG" id="slac:SKTS_17380"/>
<dbReference type="AlphaFoldDB" id="A0A6F8VD18"/>
<keyword evidence="1" id="KW-0732">Signal</keyword>
<dbReference type="Proteomes" id="UP000502260">
    <property type="component" value="Chromosome"/>
</dbReference>
<evidence type="ECO:0008006" key="4">
    <source>
        <dbReference type="Google" id="ProtNLM"/>
    </source>
</evidence>
<organism evidence="2 3">
    <name type="scientific">Sulfurimicrobium lacus</name>
    <dbReference type="NCBI Taxonomy" id="2715678"/>
    <lineage>
        <taxon>Bacteria</taxon>
        <taxon>Pseudomonadati</taxon>
        <taxon>Pseudomonadota</taxon>
        <taxon>Betaproteobacteria</taxon>
        <taxon>Nitrosomonadales</taxon>
        <taxon>Sulfuricellaceae</taxon>
        <taxon>Sulfurimicrobium</taxon>
    </lineage>
</organism>
<dbReference type="RefSeq" id="WP_173063412.1">
    <property type="nucleotide sequence ID" value="NZ_AP022853.1"/>
</dbReference>
<evidence type="ECO:0000313" key="2">
    <source>
        <dbReference type="EMBL" id="BCB26852.1"/>
    </source>
</evidence>
<dbReference type="GO" id="GO:0009055">
    <property type="term" value="F:electron transfer activity"/>
    <property type="evidence" value="ECO:0007669"/>
    <property type="project" value="InterPro"/>
</dbReference>
<feature type="signal peptide" evidence="1">
    <location>
        <begin position="1"/>
        <end position="20"/>
    </location>
</feature>